<reference evidence="6 7" key="1">
    <citation type="journal article" date="2019" name="Int. J. Syst. Evol. Microbiol.">
        <title>The Global Catalogue of Microorganisms (GCM) 10K type strain sequencing project: providing services to taxonomists for standard genome sequencing and annotation.</title>
        <authorList>
            <consortium name="The Broad Institute Genomics Platform"/>
            <consortium name="The Broad Institute Genome Sequencing Center for Infectious Disease"/>
            <person name="Wu L."/>
            <person name="Ma J."/>
        </authorList>
    </citation>
    <scope>NUCLEOTIDE SEQUENCE [LARGE SCALE GENOMIC DNA]</scope>
    <source>
        <strain evidence="6 7">JCM 11136</strain>
    </source>
</reference>
<evidence type="ECO:0000313" key="7">
    <source>
        <dbReference type="Proteomes" id="UP001501578"/>
    </source>
</evidence>
<gene>
    <name evidence="6" type="ORF">GCM10009560_65340</name>
</gene>
<evidence type="ECO:0000256" key="4">
    <source>
        <dbReference type="ARBA" id="ARBA00023033"/>
    </source>
</evidence>
<evidence type="ECO:0000259" key="5">
    <source>
        <dbReference type="Pfam" id="PF00296"/>
    </source>
</evidence>
<dbReference type="NCBIfam" id="TIGR03560">
    <property type="entry name" value="F420_Rv1855c"/>
    <property type="match status" value="1"/>
</dbReference>
<evidence type="ECO:0000256" key="3">
    <source>
        <dbReference type="ARBA" id="ARBA00023002"/>
    </source>
</evidence>
<sequence>MRIGMELAEFGWGSEPAELGPVLRRVAEVADDAGFDLVGVGDHLWQGPHAGGPERRQLECFTTLAVIAAHTRRCRIAPVVAGVHFRQPALLAKTVTTLDVLSGGRAMLGVGAGWYADEATGMGFPFPPLARRFEMLEETLRVCLRLWDGEQGDERPFEGAHYRLDRPLNLPQSLTRPHPPIMVGGDGKKALRLVARYADACNVYPSPDLGAKLGLLREYCAEEGRDYDAIEKTAIFPFGVGADGSGTDELVGELRRWAAEGIQTAIGIVADTDPVRQLEIIGEKVIPAVADV</sequence>
<dbReference type="Gene3D" id="3.20.20.30">
    <property type="entry name" value="Luciferase-like domain"/>
    <property type="match status" value="1"/>
</dbReference>
<feature type="domain" description="Luciferase-like" evidence="5">
    <location>
        <begin position="23"/>
        <end position="244"/>
    </location>
</feature>
<keyword evidence="2" id="KW-0288">FMN</keyword>
<accession>A0ABN1QVU3</accession>
<dbReference type="InterPro" id="IPR019952">
    <property type="entry name" value="F420_OxRdatse_Rv1855c_pred"/>
</dbReference>
<evidence type="ECO:0000256" key="2">
    <source>
        <dbReference type="ARBA" id="ARBA00022643"/>
    </source>
</evidence>
<protein>
    <submittedName>
        <fullName evidence="6">LLM class F420-dependent oxidoreductase</fullName>
    </submittedName>
</protein>
<dbReference type="PANTHER" id="PTHR42847:SF4">
    <property type="entry name" value="ALKANESULFONATE MONOOXYGENASE-RELATED"/>
    <property type="match status" value="1"/>
</dbReference>
<organism evidence="6 7">
    <name type="scientific">Nonomuraea longicatena</name>
    <dbReference type="NCBI Taxonomy" id="83682"/>
    <lineage>
        <taxon>Bacteria</taxon>
        <taxon>Bacillati</taxon>
        <taxon>Actinomycetota</taxon>
        <taxon>Actinomycetes</taxon>
        <taxon>Streptosporangiales</taxon>
        <taxon>Streptosporangiaceae</taxon>
        <taxon>Nonomuraea</taxon>
    </lineage>
</organism>
<dbReference type="InterPro" id="IPR050172">
    <property type="entry name" value="SsuD_RutA_monooxygenase"/>
</dbReference>
<keyword evidence="3" id="KW-0560">Oxidoreductase</keyword>
<dbReference type="SUPFAM" id="SSF51679">
    <property type="entry name" value="Bacterial luciferase-like"/>
    <property type="match status" value="1"/>
</dbReference>
<dbReference type="RefSeq" id="WP_343954047.1">
    <property type="nucleotide sequence ID" value="NZ_BAAAHQ010000042.1"/>
</dbReference>
<keyword evidence="7" id="KW-1185">Reference proteome</keyword>
<dbReference type="Pfam" id="PF00296">
    <property type="entry name" value="Bac_luciferase"/>
    <property type="match status" value="1"/>
</dbReference>
<name>A0ABN1QVU3_9ACTN</name>
<dbReference type="Proteomes" id="UP001501578">
    <property type="component" value="Unassembled WGS sequence"/>
</dbReference>
<dbReference type="EMBL" id="BAAAHQ010000042">
    <property type="protein sequence ID" value="GAA0948224.1"/>
    <property type="molecule type" value="Genomic_DNA"/>
</dbReference>
<evidence type="ECO:0000313" key="6">
    <source>
        <dbReference type="EMBL" id="GAA0948224.1"/>
    </source>
</evidence>
<keyword evidence="4" id="KW-0503">Monooxygenase</keyword>
<proteinExistence type="predicted"/>
<dbReference type="InterPro" id="IPR011251">
    <property type="entry name" value="Luciferase-like_dom"/>
</dbReference>
<comment type="caution">
    <text evidence="6">The sequence shown here is derived from an EMBL/GenBank/DDBJ whole genome shotgun (WGS) entry which is preliminary data.</text>
</comment>
<dbReference type="PANTHER" id="PTHR42847">
    <property type="entry name" value="ALKANESULFONATE MONOOXYGENASE"/>
    <property type="match status" value="1"/>
</dbReference>
<evidence type="ECO:0000256" key="1">
    <source>
        <dbReference type="ARBA" id="ARBA00022630"/>
    </source>
</evidence>
<keyword evidence="1" id="KW-0285">Flavoprotein</keyword>
<dbReference type="InterPro" id="IPR036661">
    <property type="entry name" value="Luciferase-like_sf"/>
</dbReference>